<accession>A0A4P2VCR9</accession>
<evidence type="ECO:0000256" key="1">
    <source>
        <dbReference type="ARBA" id="ARBA00023239"/>
    </source>
</evidence>
<dbReference type="EMBL" id="AP018732">
    <property type="protein sequence ID" value="BBE41931.1"/>
    <property type="molecule type" value="Genomic_DNA"/>
</dbReference>
<dbReference type="AlphaFoldDB" id="A0A4P2VCR9"/>
<feature type="domain" description="Orotidine 5'-phosphate decarboxylase" evidence="2">
    <location>
        <begin position="9"/>
        <end position="210"/>
    </location>
</feature>
<dbReference type="OrthoDB" id="15246at2157"/>
<dbReference type="GO" id="GO:0019854">
    <property type="term" value="P:L-ascorbic acid catabolic process"/>
    <property type="evidence" value="ECO:0007669"/>
    <property type="project" value="TreeGrafter"/>
</dbReference>
<dbReference type="SMART" id="SM00934">
    <property type="entry name" value="OMPdecase"/>
    <property type="match status" value="1"/>
</dbReference>
<dbReference type="InterPro" id="IPR013785">
    <property type="entry name" value="Aldolase_TIM"/>
</dbReference>
<dbReference type="GO" id="GO:0004590">
    <property type="term" value="F:orotidine-5'-phosphate decarboxylase activity"/>
    <property type="evidence" value="ECO:0007669"/>
    <property type="project" value="InterPro"/>
</dbReference>
<keyword evidence="1" id="KW-0456">Lyase</keyword>
<evidence type="ECO:0000259" key="2">
    <source>
        <dbReference type="SMART" id="SM00934"/>
    </source>
</evidence>
<dbReference type="KEGG" id="ccai:NAS2_0542"/>
<keyword evidence="4" id="KW-1185">Reference proteome</keyword>
<dbReference type="InterPro" id="IPR011060">
    <property type="entry name" value="RibuloseP-bd_barrel"/>
</dbReference>
<proteinExistence type="predicted"/>
<gene>
    <name evidence="3" type="ORF">NAS2_0542</name>
</gene>
<evidence type="ECO:0000313" key="3">
    <source>
        <dbReference type="EMBL" id="BBE41931.1"/>
    </source>
</evidence>
<dbReference type="RefSeq" id="WP_174448220.1">
    <property type="nucleotide sequence ID" value="NZ_AP018732.1"/>
</dbReference>
<dbReference type="GO" id="GO:0006207">
    <property type="term" value="P:'de novo' pyrimidine nucleobase biosynthetic process"/>
    <property type="evidence" value="ECO:0007669"/>
    <property type="project" value="InterPro"/>
</dbReference>
<sequence>MARSMRFPSLQVALDFTSWRDAEAVVRSLSALSGPALFLEAGTPLIKGEGISVVSRISGIAPGSPVIADLKTMDTAELEVSMAAGAGADAAVVSGAAPRETVRSFVEECRRRGMASFVDSIGLEDPSILVDKARGADVVVIHRGIDEESSNRDRRWSSIGRLKAAGFRVAVAGGIDVTAAGEALGSGADVIIVGRDITKNPDPARRASEYLRILGVR</sequence>
<dbReference type="PANTHER" id="PTHR35039">
    <property type="entry name" value="3-KETO-L-GULONATE-6-PHOSPHATE DECARBOXYLASE SGBH-RELATED"/>
    <property type="match status" value="1"/>
</dbReference>
<dbReference type="PANTHER" id="PTHR35039:SF3">
    <property type="entry name" value="3-KETO-L-GULONATE-6-PHOSPHATE DECARBOXYLASE SGBH-RELATED"/>
    <property type="match status" value="1"/>
</dbReference>
<protein>
    <submittedName>
        <fullName evidence="3">Formaldehyde activating enzyme</fullName>
    </submittedName>
</protein>
<dbReference type="SUPFAM" id="SSF51366">
    <property type="entry name" value="Ribulose-phoshate binding barrel"/>
    <property type="match status" value="1"/>
</dbReference>
<dbReference type="GeneID" id="55584360"/>
<dbReference type="GO" id="GO:0033982">
    <property type="term" value="F:3-dehydro-L-gulonate-6-phosphate decarboxylase activity"/>
    <property type="evidence" value="ECO:0007669"/>
    <property type="project" value="TreeGrafter"/>
</dbReference>
<evidence type="ECO:0000313" key="4">
    <source>
        <dbReference type="Proteomes" id="UP000509448"/>
    </source>
</evidence>
<dbReference type="Pfam" id="PF00215">
    <property type="entry name" value="OMPdecase"/>
    <property type="match status" value="1"/>
</dbReference>
<dbReference type="Gene3D" id="3.20.20.70">
    <property type="entry name" value="Aldolase class I"/>
    <property type="match status" value="1"/>
</dbReference>
<organism evidence="3 4">
    <name type="scientific">Conexivisphaera calida</name>
    <dbReference type="NCBI Taxonomy" id="1874277"/>
    <lineage>
        <taxon>Archaea</taxon>
        <taxon>Nitrososphaerota</taxon>
        <taxon>Conexivisphaeria</taxon>
        <taxon>Conexivisphaerales</taxon>
        <taxon>Conexivisphaeraceae</taxon>
        <taxon>Conexivisphaera</taxon>
    </lineage>
</organism>
<dbReference type="InterPro" id="IPR001754">
    <property type="entry name" value="OMPdeCOase_dom"/>
</dbReference>
<reference evidence="3 4" key="1">
    <citation type="journal article" date="2019" name="ISME J.">
        <title>Isolation and characterization of a thermophilic sulfur- and iron-reducing thaumarchaeote from a terrestrial acidic hot spring.</title>
        <authorList>
            <person name="Kato S."/>
            <person name="Itoh T."/>
            <person name="Yuki M."/>
            <person name="Nagamori M."/>
            <person name="Ohnishi M."/>
            <person name="Uematsu K."/>
            <person name="Suzuki K."/>
            <person name="Takashina T."/>
            <person name="Ohkuma M."/>
        </authorList>
    </citation>
    <scope>NUCLEOTIDE SEQUENCE [LARGE SCALE GENOMIC DNA]</scope>
    <source>
        <strain evidence="3 4">NAS-02</strain>
    </source>
</reference>
<dbReference type="Proteomes" id="UP000509448">
    <property type="component" value="Chromosome"/>
</dbReference>
<name>A0A4P2VCR9_9ARCH</name>